<reference evidence="1" key="1">
    <citation type="submission" date="2023-03" db="EMBL/GenBank/DDBJ databases">
        <title>Massive genome expansion in bonnet fungi (Mycena s.s.) driven by repeated elements and novel gene families across ecological guilds.</title>
        <authorList>
            <consortium name="Lawrence Berkeley National Laboratory"/>
            <person name="Harder C.B."/>
            <person name="Miyauchi S."/>
            <person name="Viragh M."/>
            <person name="Kuo A."/>
            <person name="Thoen E."/>
            <person name="Andreopoulos B."/>
            <person name="Lu D."/>
            <person name="Skrede I."/>
            <person name="Drula E."/>
            <person name="Henrissat B."/>
            <person name="Morin E."/>
            <person name="Kohler A."/>
            <person name="Barry K."/>
            <person name="LaButti K."/>
            <person name="Morin E."/>
            <person name="Salamov A."/>
            <person name="Lipzen A."/>
            <person name="Mereny Z."/>
            <person name="Hegedus B."/>
            <person name="Baldrian P."/>
            <person name="Stursova M."/>
            <person name="Weitz H."/>
            <person name="Taylor A."/>
            <person name="Grigoriev I.V."/>
            <person name="Nagy L.G."/>
            <person name="Martin F."/>
            <person name="Kauserud H."/>
        </authorList>
    </citation>
    <scope>NUCLEOTIDE SEQUENCE</scope>
    <source>
        <strain evidence="1">CBHHK067</strain>
    </source>
</reference>
<evidence type="ECO:0000313" key="1">
    <source>
        <dbReference type="EMBL" id="KAJ7683591.1"/>
    </source>
</evidence>
<name>A0AAD7GAH9_MYCRO</name>
<comment type="caution">
    <text evidence="1">The sequence shown here is derived from an EMBL/GenBank/DDBJ whole genome shotgun (WGS) entry which is preliminary data.</text>
</comment>
<organism evidence="1 2">
    <name type="scientific">Mycena rosella</name>
    <name type="common">Pink bonnet</name>
    <name type="synonym">Agaricus rosellus</name>
    <dbReference type="NCBI Taxonomy" id="1033263"/>
    <lineage>
        <taxon>Eukaryota</taxon>
        <taxon>Fungi</taxon>
        <taxon>Dikarya</taxon>
        <taxon>Basidiomycota</taxon>
        <taxon>Agaricomycotina</taxon>
        <taxon>Agaricomycetes</taxon>
        <taxon>Agaricomycetidae</taxon>
        <taxon>Agaricales</taxon>
        <taxon>Marasmiineae</taxon>
        <taxon>Mycenaceae</taxon>
        <taxon>Mycena</taxon>
    </lineage>
</organism>
<keyword evidence="2" id="KW-1185">Reference proteome</keyword>
<gene>
    <name evidence="1" type="ORF">B0H17DRAFT_1333275</name>
</gene>
<accession>A0AAD7GAH9</accession>
<dbReference type="Proteomes" id="UP001221757">
    <property type="component" value="Unassembled WGS sequence"/>
</dbReference>
<dbReference type="EMBL" id="JARKIE010000107">
    <property type="protein sequence ID" value="KAJ7683591.1"/>
    <property type="molecule type" value="Genomic_DNA"/>
</dbReference>
<dbReference type="AlphaFoldDB" id="A0AAD7GAH9"/>
<evidence type="ECO:0000313" key="2">
    <source>
        <dbReference type="Proteomes" id="UP001221757"/>
    </source>
</evidence>
<protein>
    <submittedName>
        <fullName evidence="1">Uncharacterized protein</fullName>
    </submittedName>
</protein>
<dbReference type="SUPFAM" id="SSF52047">
    <property type="entry name" value="RNI-like"/>
    <property type="match status" value="1"/>
</dbReference>
<sequence length="697" mass="76980">MHQTHNIAWDSLSSNLMFICENKAVTPCRIDLFPRRLPSQARSLNHFAKTVATTIQKFSDTERAKYPAHYSAPSSGPLFSASLLSRYCDLPFPSITANNQLLEDWIERAGPTNSYCTSHGNLADVVKVLLAENEMDQLLMLAQHPRVPLADLHSLSWGHSFGWDHTMDWALRSYLFFNILLSKPALIADGRYRSMASYTHAIEFATGSGDYDAQAFPHREFFFGAADTWLAADAADPLGDADKLHEYLKMCFRMLYRYDMLARECGRYVDWEGTVARTVNSMWNADVDYIEDERVHPTAIGRQSCKPYSSVLTSDDFSKAQKTPASIVEVYYISQTSSRRCALAGKPSRTLERLRLCLERSQDATLSISFTWNRTTGPRLEPSHADALAEILEHAKRWGRVRLHRLEEIGFSGFGSGGDLTVFEDMPALRSLSLSSAGIVQDIPPLPWHQLQQVSIYSAWGESNCSSNFRAFAISQFGSPRSIRSPRGVCLPPPPSFVPKSGRWSVLLGENGSNQVMQIFDRLNTPGLAHLALVGCGAWNSPAILSLLQALLALLCAIPTLETLVVTGTVPNAITNGVIEALTPALRGAPVALPALKVLVLAGVYLFTPDRLLAMLEARTGPDRDGSCSSLETADLALRITMGTSDLARFSALQGGLESSSLWCLDHAGTPVHTVQAGKPRLWWWHDQLSGMEWSAT</sequence>
<proteinExistence type="predicted"/>